<dbReference type="Pfam" id="PF00583">
    <property type="entry name" value="Acetyltransf_1"/>
    <property type="match status" value="1"/>
</dbReference>
<keyword evidence="1" id="KW-0808">Transferase</keyword>
<dbReference type="PANTHER" id="PTHR10545">
    <property type="entry name" value="DIAMINE N-ACETYLTRANSFERASE"/>
    <property type="match status" value="1"/>
</dbReference>
<dbReference type="PANTHER" id="PTHR10545:SF29">
    <property type="entry name" value="GH14572P-RELATED"/>
    <property type="match status" value="1"/>
</dbReference>
<dbReference type="InterPro" id="IPR000182">
    <property type="entry name" value="GNAT_dom"/>
</dbReference>
<dbReference type="InterPro" id="IPR051016">
    <property type="entry name" value="Diverse_Substrate_AcTransf"/>
</dbReference>
<evidence type="ECO:0000256" key="1">
    <source>
        <dbReference type="ARBA" id="ARBA00022679"/>
    </source>
</evidence>
<evidence type="ECO:0000256" key="2">
    <source>
        <dbReference type="ARBA" id="ARBA00023315"/>
    </source>
</evidence>
<evidence type="ECO:0000259" key="3">
    <source>
        <dbReference type="PROSITE" id="PS51186"/>
    </source>
</evidence>
<organism evidence="4 5">
    <name type="scientific">Flagellimonas spongiicola</name>
    <dbReference type="NCBI Taxonomy" id="2942208"/>
    <lineage>
        <taxon>Bacteria</taxon>
        <taxon>Pseudomonadati</taxon>
        <taxon>Bacteroidota</taxon>
        <taxon>Flavobacteriia</taxon>
        <taxon>Flavobacteriales</taxon>
        <taxon>Flavobacteriaceae</taxon>
        <taxon>Flagellimonas</taxon>
    </lineage>
</organism>
<dbReference type="Proteomes" id="UP001203607">
    <property type="component" value="Unassembled WGS sequence"/>
</dbReference>
<accession>A0ABT0PT87</accession>
<dbReference type="RefSeq" id="WP_249657771.1">
    <property type="nucleotide sequence ID" value="NZ_JAMFMA010000002.1"/>
</dbReference>
<evidence type="ECO:0000313" key="4">
    <source>
        <dbReference type="EMBL" id="MCL6274595.1"/>
    </source>
</evidence>
<keyword evidence="2" id="KW-0012">Acyltransferase</keyword>
<name>A0ABT0PT87_9FLAO</name>
<reference evidence="4 5" key="1">
    <citation type="submission" date="2022-05" db="EMBL/GenBank/DDBJ databases">
        <authorList>
            <person name="Park J.-S."/>
        </authorList>
    </citation>
    <scope>NUCLEOTIDE SEQUENCE [LARGE SCALE GENOMIC DNA]</scope>
    <source>
        <strain evidence="4 5">2012CJ35-5</strain>
    </source>
</reference>
<dbReference type="PROSITE" id="PS51186">
    <property type="entry name" value="GNAT"/>
    <property type="match status" value="1"/>
</dbReference>
<dbReference type="Gene3D" id="3.40.630.30">
    <property type="match status" value="1"/>
</dbReference>
<keyword evidence="5" id="KW-1185">Reference proteome</keyword>
<sequence>MDFLIRDAKKEDMTQVLELIQELALFEKEPNAVEVTVADLQRDGFGDKKLFHCFVAEKMDRLVGIALIYPRYSTWKGPVVHLEDLIVAKEMRGSGLGTALLDQVVKYGHDLGVKRISWEVLDWNEPAITFYEKKGANVMRDWDVVQLNEAGIKSYVEGLNVTLN</sequence>
<dbReference type="CDD" id="cd04301">
    <property type="entry name" value="NAT_SF"/>
    <property type="match status" value="1"/>
</dbReference>
<dbReference type="EMBL" id="JAMFMA010000002">
    <property type="protein sequence ID" value="MCL6274595.1"/>
    <property type="molecule type" value="Genomic_DNA"/>
</dbReference>
<dbReference type="InterPro" id="IPR016181">
    <property type="entry name" value="Acyl_CoA_acyltransferase"/>
</dbReference>
<comment type="caution">
    <text evidence="4">The sequence shown here is derived from an EMBL/GenBank/DDBJ whole genome shotgun (WGS) entry which is preliminary data.</text>
</comment>
<evidence type="ECO:0000313" key="5">
    <source>
        <dbReference type="Proteomes" id="UP001203607"/>
    </source>
</evidence>
<gene>
    <name evidence="4" type="ORF">M3P19_11280</name>
</gene>
<feature type="domain" description="N-acetyltransferase" evidence="3">
    <location>
        <begin position="3"/>
        <end position="162"/>
    </location>
</feature>
<dbReference type="SUPFAM" id="SSF55729">
    <property type="entry name" value="Acyl-CoA N-acyltransferases (Nat)"/>
    <property type="match status" value="1"/>
</dbReference>
<proteinExistence type="predicted"/>
<protein>
    <submittedName>
        <fullName evidence="4">GNAT family N-acetyltransferase</fullName>
    </submittedName>
</protein>